<dbReference type="GO" id="GO:0016787">
    <property type="term" value="F:hydrolase activity"/>
    <property type="evidence" value="ECO:0007669"/>
    <property type="project" value="UniProtKB-KW"/>
</dbReference>
<evidence type="ECO:0000313" key="5">
    <source>
        <dbReference type="Proteomes" id="UP000284250"/>
    </source>
</evidence>
<reference evidence="4 5" key="1">
    <citation type="submission" date="2019-01" db="EMBL/GenBank/DDBJ databases">
        <title>Hymenobacter humicola sp. nov., isolated from soils in Antarctica.</title>
        <authorList>
            <person name="Sedlacek I."/>
            <person name="Holochova P."/>
            <person name="Kralova S."/>
            <person name="Pantucek R."/>
            <person name="Stankova E."/>
            <person name="Vrbovska V."/>
            <person name="Kristofova L."/>
            <person name="Svec P."/>
            <person name="Busse H.-J."/>
        </authorList>
    </citation>
    <scope>NUCLEOTIDE SEQUENCE [LARGE SCALE GENOMIC DNA]</scope>
    <source>
        <strain evidence="4 5">CCM 8852</strain>
    </source>
</reference>
<comment type="caution">
    <text evidence="4">The sequence shown here is derived from an EMBL/GenBank/DDBJ whole genome shotgun (WGS) entry which is preliminary data.</text>
</comment>
<gene>
    <name evidence="4" type="ORF">D0T11_09660</name>
</gene>
<dbReference type="AlphaFoldDB" id="A0A418QZ86"/>
<dbReference type="InterPro" id="IPR000086">
    <property type="entry name" value="NUDIX_hydrolase_dom"/>
</dbReference>
<evidence type="ECO:0000256" key="2">
    <source>
        <dbReference type="ARBA" id="ARBA00022801"/>
    </source>
</evidence>
<proteinExistence type="predicted"/>
<name>A0A418QZ86_9BACT</name>
<dbReference type="Gene3D" id="3.90.79.10">
    <property type="entry name" value="Nucleoside Triphosphate Pyrophosphohydrolase"/>
    <property type="match status" value="1"/>
</dbReference>
<dbReference type="PANTHER" id="PTHR43046">
    <property type="entry name" value="GDP-MANNOSE MANNOSYL HYDROLASE"/>
    <property type="match status" value="1"/>
</dbReference>
<protein>
    <submittedName>
        <fullName evidence="4">NUDIX hydrolase</fullName>
    </submittedName>
</protein>
<sequence length="168" mass="18869">MTSFSSSQPNELLQAYAGLARVRVCGLLVREGTLLLTAHRGLLPDALPFWSPPGGGWQFGETLQQGLQREFAEETGLAVRVGRFLHLHEYREPGLQALELFFEVTPLDAQAQPQLGRDPEHGPDEQLLTHLEFVSPRQLGRLLPQQVHPVLRDLISTDDVFIPQTRFQ</sequence>
<dbReference type="InterPro" id="IPR020084">
    <property type="entry name" value="NUDIX_hydrolase_CS"/>
</dbReference>
<keyword evidence="2 4" id="KW-0378">Hydrolase</keyword>
<dbReference type="InterPro" id="IPR015797">
    <property type="entry name" value="NUDIX_hydrolase-like_dom_sf"/>
</dbReference>
<dbReference type="Pfam" id="PF00293">
    <property type="entry name" value="NUDIX"/>
    <property type="match status" value="1"/>
</dbReference>
<evidence type="ECO:0000313" key="4">
    <source>
        <dbReference type="EMBL" id="RIY10459.1"/>
    </source>
</evidence>
<feature type="domain" description="Nudix hydrolase" evidence="3">
    <location>
        <begin position="18"/>
        <end position="156"/>
    </location>
</feature>
<dbReference type="PANTHER" id="PTHR43046:SF14">
    <property type="entry name" value="MUTT_NUDIX FAMILY PROTEIN"/>
    <property type="match status" value="1"/>
</dbReference>
<organism evidence="4 5">
    <name type="scientific">Hymenobacter rubripertinctus</name>
    <dbReference type="NCBI Taxonomy" id="2029981"/>
    <lineage>
        <taxon>Bacteria</taxon>
        <taxon>Pseudomonadati</taxon>
        <taxon>Bacteroidota</taxon>
        <taxon>Cytophagia</taxon>
        <taxon>Cytophagales</taxon>
        <taxon>Hymenobacteraceae</taxon>
        <taxon>Hymenobacter</taxon>
    </lineage>
</organism>
<dbReference type="PROSITE" id="PS00893">
    <property type="entry name" value="NUDIX_BOX"/>
    <property type="match status" value="1"/>
</dbReference>
<dbReference type="OrthoDB" id="9810648at2"/>
<dbReference type="RefSeq" id="WP_119655585.1">
    <property type="nucleotide sequence ID" value="NZ_JBHUOI010000017.1"/>
</dbReference>
<evidence type="ECO:0000259" key="3">
    <source>
        <dbReference type="PROSITE" id="PS51462"/>
    </source>
</evidence>
<dbReference type="PROSITE" id="PS51462">
    <property type="entry name" value="NUDIX"/>
    <property type="match status" value="1"/>
</dbReference>
<dbReference type="SUPFAM" id="SSF55811">
    <property type="entry name" value="Nudix"/>
    <property type="match status" value="1"/>
</dbReference>
<keyword evidence="5" id="KW-1185">Reference proteome</keyword>
<dbReference type="EMBL" id="QYCN01000012">
    <property type="protein sequence ID" value="RIY10459.1"/>
    <property type="molecule type" value="Genomic_DNA"/>
</dbReference>
<comment type="cofactor">
    <cofactor evidence="1">
        <name>Mg(2+)</name>
        <dbReference type="ChEBI" id="CHEBI:18420"/>
    </cofactor>
</comment>
<dbReference type="Proteomes" id="UP000284250">
    <property type="component" value="Unassembled WGS sequence"/>
</dbReference>
<accession>A0A418QZ86</accession>
<evidence type="ECO:0000256" key="1">
    <source>
        <dbReference type="ARBA" id="ARBA00001946"/>
    </source>
</evidence>